<name>I4C9R9_DESTA</name>
<dbReference type="eggNOG" id="COG0438">
    <property type="taxonomic scope" value="Bacteria"/>
</dbReference>
<dbReference type="Gene3D" id="3.40.50.150">
    <property type="entry name" value="Vaccinia Virus protein VP39"/>
    <property type="match status" value="1"/>
</dbReference>
<dbReference type="GO" id="GO:0005886">
    <property type="term" value="C:plasma membrane"/>
    <property type="evidence" value="ECO:0007669"/>
    <property type="project" value="TreeGrafter"/>
</dbReference>
<keyword evidence="1" id="KW-0489">Methyltransferase</keyword>
<dbReference type="InterPro" id="IPR029063">
    <property type="entry name" value="SAM-dependent_MTases_sf"/>
</dbReference>
<dbReference type="AlphaFoldDB" id="I4C9R9"/>
<dbReference type="STRING" id="706587.Desti_3664"/>
<evidence type="ECO:0008006" key="6">
    <source>
        <dbReference type="Google" id="ProtNLM"/>
    </source>
</evidence>
<dbReference type="RefSeq" id="WP_014811438.1">
    <property type="nucleotide sequence ID" value="NC_018025.1"/>
</dbReference>
<dbReference type="GO" id="GO:0071770">
    <property type="term" value="P:DIM/DIP cell wall layer assembly"/>
    <property type="evidence" value="ECO:0007669"/>
    <property type="project" value="TreeGrafter"/>
</dbReference>
<dbReference type="PANTHER" id="PTHR40048">
    <property type="entry name" value="RHAMNOSYL O-METHYLTRANSFERASE"/>
    <property type="match status" value="1"/>
</dbReference>
<dbReference type="KEGG" id="dti:Desti_3664"/>
<gene>
    <name evidence="4" type="ordered locus">Desti_3664</name>
</gene>
<dbReference type="GO" id="GO:0032259">
    <property type="term" value="P:methylation"/>
    <property type="evidence" value="ECO:0007669"/>
    <property type="project" value="UniProtKB-KW"/>
</dbReference>
<dbReference type="Pfam" id="PF13578">
    <property type="entry name" value="Methyltransf_24"/>
    <property type="match status" value="1"/>
</dbReference>
<dbReference type="GO" id="GO:0008168">
    <property type="term" value="F:methyltransferase activity"/>
    <property type="evidence" value="ECO:0007669"/>
    <property type="project" value="UniProtKB-KW"/>
</dbReference>
<evidence type="ECO:0000256" key="1">
    <source>
        <dbReference type="ARBA" id="ARBA00022603"/>
    </source>
</evidence>
<dbReference type="HOGENOM" id="CLU_070333_0_0_7"/>
<evidence type="ECO:0000313" key="4">
    <source>
        <dbReference type="EMBL" id="AFM26310.1"/>
    </source>
</evidence>
<reference evidence="5" key="1">
    <citation type="submission" date="2012-06" db="EMBL/GenBank/DDBJ databases">
        <title>Complete sequence of chromosome of Desulfomonile tiedjei DSM 6799.</title>
        <authorList>
            <person name="Lucas S."/>
            <person name="Copeland A."/>
            <person name="Lapidus A."/>
            <person name="Glavina del Rio T."/>
            <person name="Dalin E."/>
            <person name="Tice H."/>
            <person name="Bruce D."/>
            <person name="Goodwin L."/>
            <person name="Pitluck S."/>
            <person name="Peters L."/>
            <person name="Ovchinnikova G."/>
            <person name="Zeytun A."/>
            <person name="Lu M."/>
            <person name="Kyrpides N."/>
            <person name="Mavromatis K."/>
            <person name="Ivanova N."/>
            <person name="Brettin T."/>
            <person name="Detter J.C."/>
            <person name="Han C."/>
            <person name="Larimer F."/>
            <person name="Land M."/>
            <person name="Hauser L."/>
            <person name="Markowitz V."/>
            <person name="Cheng J.-F."/>
            <person name="Hugenholtz P."/>
            <person name="Woyke T."/>
            <person name="Wu D."/>
            <person name="Spring S."/>
            <person name="Schroeder M."/>
            <person name="Brambilla E."/>
            <person name="Klenk H.-P."/>
            <person name="Eisen J.A."/>
        </authorList>
    </citation>
    <scope>NUCLEOTIDE SEQUENCE [LARGE SCALE GENOMIC DNA]</scope>
    <source>
        <strain evidence="5">ATCC 49306 / DSM 6799 / DCB-1</strain>
    </source>
</reference>
<dbReference type="SUPFAM" id="SSF53335">
    <property type="entry name" value="S-adenosyl-L-methionine-dependent methyltransferases"/>
    <property type="match status" value="1"/>
</dbReference>
<accession>I4C9R9</accession>
<dbReference type="EMBL" id="CP003360">
    <property type="protein sequence ID" value="AFM26310.1"/>
    <property type="molecule type" value="Genomic_DNA"/>
</dbReference>
<proteinExistence type="predicted"/>
<keyword evidence="5" id="KW-1185">Reference proteome</keyword>
<feature type="coiled-coil region" evidence="3">
    <location>
        <begin position="228"/>
        <end position="276"/>
    </location>
</feature>
<protein>
    <recommendedName>
        <fullName evidence="6">Class I SAM-dependent methyltransferase</fullName>
    </recommendedName>
</protein>
<evidence type="ECO:0000256" key="2">
    <source>
        <dbReference type="ARBA" id="ARBA00022679"/>
    </source>
</evidence>
<sequence>MDFNPLDYPAVFMKPLRLRISAWTEHIPFAFGLIQILRPATLVELGAYTGVSYCAFCQAVESLDLPTRCSAVDTWRGDEHAGWYGEEVYQDLASYHDPLYGGFSTLMRMSFDEAVQHFSDGSIDLLHIDGLHYYDAVKRDFELWLPKMSKKGIVLMHDTCVRERDFGVERLFRELADRYPVFEFTHCHGLGIIGVGESARGGALREFFRADAESTAAIRSFFTALGLNISLESRIEETEEKLGRLSEQYSEQNRLMEQHQARIEELQNQMTRLLNSRSWRWTEWLRSSRRFLNRK</sequence>
<keyword evidence="2" id="KW-0808">Transferase</keyword>
<dbReference type="Proteomes" id="UP000006055">
    <property type="component" value="Chromosome"/>
</dbReference>
<dbReference type="PANTHER" id="PTHR40048:SF1">
    <property type="entry name" value="RHAMNOSYL O-METHYLTRANSFERASE"/>
    <property type="match status" value="1"/>
</dbReference>
<organism evidence="4 5">
    <name type="scientific">Desulfomonile tiedjei (strain ATCC 49306 / DSM 6799 / DCB-1)</name>
    <dbReference type="NCBI Taxonomy" id="706587"/>
    <lineage>
        <taxon>Bacteria</taxon>
        <taxon>Pseudomonadati</taxon>
        <taxon>Thermodesulfobacteriota</taxon>
        <taxon>Desulfomonilia</taxon>
        <taxon>Desulfomonilales</taxon>
        <taxon>Desulfomonilaceae</taxon>
        <taxon>Desulfomonile</taxon>
    </lineage>
</organism>
<dbReference type="OrthoDB" id="5458825at2"/>
<evidence type="ECO:0000313" key="5">
    <source>
        <dbReference type="Proteomes" id="UP000006055"/>
    </source>
</evidence>
<evidence type="ECO:0000256" key="3">
    <source>
        <dbReference type="SAM" id="Coils"/>
    </source>
</evidence>
<keyword evidence="3" id="KW-0175">Coiled coil</keyword>